<name>A0A9X3CCL0_9VIBR</name>
<dbReference type="EMBL" id="JAKRRX010000020">
    <property type="protein sequence ID" value="MCW8333263.1"/>
    <property type="molecule type" value="Genomic_DNA"/>
</dbReference>
<evidence type="ECO:0000256" key="1">
    <source>
        <dbReference type="SAM" id="SignalP"/>
    </source>
</evidence>
<sequence length="275" mass="30911">MLRIAVLLFTIFSATSSVLAAGETWYDSSFVKRAFFEVALKNEYRTGYKPLNKWDTPVKIWVIHQVPDVALHDELTDLHIQHLTDITSFPIERAKSEQEANIRWIYTNEKQWVGDIEKELGKPSTKNLRGVVCKAGYRVNSSTKNIVQASIIIPADQARERGKLLACIVEEITQVLGLPNDSPHAYPSIFNDETPDDLLSPLDIVLLQLLYEPELKSGMTKSQLEPVVSKILNRYQSQGVLSGAVQEAKGAPLLNCSNNYCILVSFIVFITRAYT</sequence>
<organism evidence="2 3">
    <name type="scientific">Vibrio paucivorans</name>
    <dbReference type="NCBI Taxonomy" id="2829489"/>
    <lineage>
        <taxon>Bacteria</taxon>
        <taxon>Pseudomonadati</taxon>
        <taxon>Pseudomonadota</taxon>
        <taxon>Gammaproteobacteria</taxon>
        <taxon>Vibrionales</taxon>
        <taxon>Vibrionaceae</taxon>
        <taxon>Vibrio</taxon>
    </lineage>
</organism>
<proteinExistence type="predicted"/>
<reference evidence="2" key="1">
    <citation type="submission" date="2022-02" db="EMBL/GenBank/DDBJ databases">
        <title>Vibrio sp. nov., a new bacterium isolated from Bohai sea, China.</title>
        <authorList>
            <person name="Yuan Y."/>
        </authorList>
    </citation>
    <scope>NUCLEOTIDE SEQUENCE</scope>
    <source>
        <strain evidence="2">DBSS07</strain>
    </source>
</reference>
<accession>A0A9X3CCL0</accession>
<evidence type="ECO:0000313" key="3">
    <source>
        <dbReference type="Proteomes" id="UP001155586"/>
    </source>
</evidence>
<evidence type="ECO:0000313" key="2">
    <source>
        <dbReference type="EMBL" id="MCW8333263.1"/>
    </source>
</evidence>
<keyword evidence="1" id="KW-0732">Signal</keyword>
<comment type="caution">
    <text evidence="2">The sequence shown here is derived from an EMBL/GenBank/DDBJ whole genome shotgun (WGS) entry which is preliminary data.</text>
</comment>
<dbReference type="Pfam" id="PF11150">
    <property type="entry name" value="DUF2927"/>
    <property type="match status" value="1"/>
</dbReference>
<keyword evidence="3" id="KW-1185">Reference proteome</keyword>
<dbReference type="RefSeq" id="WP_265686882.1">
    <property type="nucleotide sequence ID" value="NZ_JAKRRX010000020.1"/>
</dbReference>
<feature type="chain" id="PRO_5040869251" evidence="1">
    <location>
        <begin position="21"/>
        <end position="275"/>
    </location>
</feature>
<dbReference type="AlphaFoldDB" id="A0A9X3CCL0"/>
<dbReference type="Proteomes" id="UP001155586">
    <property type="component" value="Unassembled WGS sequence"/>
</dbReference>
<feature type="signal peptide" evidence="1">
    <location>
        <begin position="1"/>
        <end position="20"/>
    </location>
</feature>
<dbReference type="InterPro" id="IPR021323">
    <property type="entry name" value="DUF2927"/>
</dbReference>
<gene>
    <name evidence="2" type="ORF">MD483_05435</name>
</gene>
<protein>
    <submittedName>
        <fullName evidence="2">DUF2927 domain-containing protein</fullName>
    </submittedName>
</protein>